<feature type="compositionally biased region" description="Basic and acidic residues" evidence="1">
    <location>
        <begin position="251"/>
        <end position="276"/>
    </location>
</feature>
<name>A0A8S0X0L0_CYCAE</name>
<sequence length="276" mass="30867">MLRPTLVIWGQRIKPSTHIKFLGVNIDQELQWKEQGAAAIAKGAEWLAQFRWMAKPAGGASFKHMRRLYLSVAVPRILYAADIFLTPEWKGTKQGGGVMGARLSSIQGQIANMVMGSMRSSPHDAAEAYTGIMPFHLLVEKIRFTAALRLATLPVTHPLHSAVKAAAKRRIKTHPTPLHDLMHTFKLQPESMEKIKGVRQGPKWTSQVGTHIMRNKEKVEDEEEKRAGDEVRVYTDGSGYEGRIGGCTEEEPSKEHSDTDLGKKQHTRSMKERVLG</sequence>
<evidence type="ECO:0000256" key="1">
    <source>
        <dbReference type="SAM" id="MobiDB-lite"/>
    </source>
</evidence>
<evidence type="ECO:0000313" key="3">
    <source>
        <dbReference type="Proteomes" id="UP000467700"/>
    </source>
</evidence>
<protein>
    <submittedName>
        <fullName evidence="2">Uncharacterized protein</fullName>
    </submittedName>
</protein>
<feature type="compositionally biased region" description="Basic and acidic residues" evidence="1">
    <location>
        <begin position="217"/>
        <end position="233"/>
    </location>
</feature>
<comment type="caution">
    <text evidence="2">The sequence shown here is derived from an EMBL/GenBank/DDBJ whole genome shotgun (WGS) entry which is preliminary data.</text>
</comment>
<dbReference type="Proteomes" id="UP000467700">
    <property type="component" value="Unassembled WGS sequence"/>
</dbReference>
<keyword evidence="3" id="KW-1185">Reference proteome</keyword>
<dbReference type="OrthoDB" id="3261222at2759"/>
<dbReference type="AlphaFoldDB" id="A0A8S0X0L0"/>
<proteinExistence type="predicted"/>
<reference evidence="2 3" key="1">
    <citation type="submission" date="2020-01" db="EMBL/GenBank/DDBJ databases">
        <authorList>
            <person name="Gupta K D."/>
        </authorList>
    </citation>
    <scope>NUCLEOTIDE SEQUENCE [LARGE SCALE GENOMIC DNA]</scope>
</reference>
<organism evidence="2 3">
    <name type="scientific">Cyclocybe aegerita</name>
    <name type="common">Black poplar mushroom</name>
    <name type="synonym">Agrocybe aegerita</name>
    <dbReference type="NCBI Taxonomy" id="1973307"/>
    <lineage>
        <taxon>Eukaryota</taxon>
        <taxon>Fungi</taxon>
        <taxon>Dikarya</taxon>
        <taxon>Basidiomycota</taxon>
        <taxon>Agaricomycotina</taxon>
        <taxon>Agaricomycetes</taxon>
        <taxon>Agaricomycetidae</taxon>
        <taxon>Agaricales</taxon>
        <taxon>Agaricineae</taxon>
        <taxon>Bolbitiaceae</taxon>
        <taxon>Cyclocybe</taxon>
    </lineage>
</organism>
<accession>A0A8S0X0L0</accession>
<gene>
    <name evidence="2" type="ORF">AAE3_LOCUS12809</name>
</gene>
<evidence type="ECO:0000313" key="2">
    <source>
        <dbReference type="EMBL" id="CAA7270356.1"/>
    </source>
</evidence>
<dbReference type="EMBL" id="CACVBS010000090">
    <property type="protein sequence ID" value="CAA7270356.1"/>
    <property type="molecule type" value="Genomic_DNA"/>
</dbReference>
<feature type="region of interest" description="Disordered" evidence="1">
    <location>
        <begin position="217"/>
        <end position="276"/>
    </location>
</feature>